<keyword evidence="3" id="KW-1185">Reference proteome</keyword>
<evidence type="ECO:0000313" key="2">
    <source>
        <dbReference type="EMBL" id="SFW37082.1"/>
    </source>
</evidence>
<dbReference type="STRING" id="76595.SAMN05660313_01283"/>
<sequence length="245" mass="28011">MKITLNILLFLFLTSCSSQVYLEDGNFNLEKINLSSFNAKEFYSKSLKAEWSDYHKKRKNNVSPIYFFQTDTDTIDGGGNSFRIDTPYAVTYMQSARAGGNTWEKDYCLATYSSLKFDELNAVTDLNNNAILVCAYAEEAEKTDIKNIIKGLNNKYGAFKLSESSVGFTRSSVRKWNAGDVIISMVSDVIVDFKNVILTEKEKEEIAKIESEKLSSVYLFFTKKEYYNKIKEMDTRIGFLTSFED</sequence>
<dbReference type="RefSeq" id="WP_072302974.1">
    <property type="nucleotide sequence ID" value="NZ_FPIY01000002.1"/>
</dbReference>
<feature type="signal peptide" evidence="1">
    <location>
        <begin position="1"/>
        <end position="22"/>
    </location>
</feature>
<evidence type="ECO:0000256" key="1">
    <source>
        <dbReference type="SAM" id="SignalP"/>
    </source>
</evidence>
<dbReference type="AlphaFoldDB" id="A0A1K1NNM7"/>
<protein>
    <submittedName>
        <fullName evidence="2">Uncharacterized protein</fullName>
    </submittedName>
</protein>
<dbReference type="OrthoDB" id="1438806at2"/>
<gene>
    <name evidence="2" type="ORF">SAMN05660313_01283</name>
</gene>
<dbReference type="EMBL" id="FPIY01000002">
    <property type="protein sequence ID" value="SFW37082.1"/>
    <property type="molecule type" value="Genomic_DNA"/>
</dbReference>
<evidence type="ECO:0000313" key="3">
    <source>
        <dbReference type="Proteomes" id="UP000183257"/>
    </source>
</evidence>
<dbReference type="Proteomes" id="UP000183257">
    <property type="component" value="Unassembled WGS sequence"/>
</dbReference>
<feature type="chain" id="PRO_5012950247" evidence="1">
    <location>
        <begin position="23"/>
        <end position="245"/>
    </location>
</feature>
<dbReference type="PROSITE" id="PS51257">
    <property type="entry name" value="PROKAR_LIPOPROTEIN"/>
    <property type="match status" value="1"/>
</dbReference>
<keyword evidence="1" id="KW-0732">Signal</keyword>
<accession>A0A1K1NNM7</accession>
<proteinExistence type="predicted"/>
<organism evidence="2 3">
    <name type="scientific">Cellulophaga fucicola</name>
    <dbReference type="NCBI Taxonomy" id="76595"/>
    <lineage>
        <taxon>Bacteria</taxon>
        <taxon>Pseudomonadati</taxon>
        <taxon>Bacteroidota</taxon>
        <taxon>Flavobacteriia</taxon>
        <taxon>Flavobacteriales</taxon>
        <taxon>Flavobacteriaceae</taxon>
        <taxon>Cellulophaga</taxon>
    </lineage>
</organism>
<name>A0A1K1NNM7_9FLAO</name>
<reference evidence="3" key="1">
    <citation type="submission" date="2016-11" db="EMBL/GenBank/DDBJ databases">
        <authorList>
            <person name="Varghese N."/>
            <person name="Submissions S."/>
        </authorList>
    </citation>
    <scope>NUCLEOTIDE SEQUENCE [LARGE SCALE GENOMIC DNA]</scope>
    <source>
        <strain evidence="3">DSM 24786</strain>
    </source>
</reference>